<feature type="domain" description="Anthranilate synthase component I N-terminal" evidence="10">
    <location>
        <begin position="16"/>
        <end position="161"/>
    </location>
</feature>
<reference evidence="12" key="1">
    <citation type="submission" date="2019-01" db="EMBL/GenBank/DDBJ databases">
        <title>Cytophagaceae bacterium strain CAR-16.</title>
        <authorList>
            <person name="Chen W.-M."/>
        </authorList>
    </citation>
    <scope>NUCLEOTIDE SEQUENCE [LARGE SCALE GENOMIC DNA]</scope>
    <source>
        <strain evidence="12">LLJ-11</strain>
    </source>
</reference>
<name>A0A4Q1K330_9FLAO</name>
<dbReference type="PRINTS" id="PR00095">
    <property type="entry name" value="ANTSNTHASEI"/>
</dbReference>
<dbReference type="EMBL" id="SBKO01000002">
    <property type="protein sequence ID" value="RXR19159.1"/>
    <property type="molecule type" value="Genomic_DNA"/>
</dbReference>
<dbReference type="SUPFAM" id="SSF56322">
    <property type="entry name" value="ADC synthase"/>
    <property type="match status" value="1"/>
</dbReference>
<dbReference type="RefSeq" id="WP_129435617.1">
    <property type="nucleotide sequence ID" value="NZ_SBKO01000002.1"/>
</dbReference>
<evidence type="ECO:0000256" key="6">
    <source>
        <dbReference type="ARBA" id="ARBA00023239"/>
    </source>
</evidence>
<dbReference type="GO" id="GO:0046872">
    <property type="term" value="F:metal ion binding"/>
    <property type="evidence" value="ECO:0007669"/>
    <property type="project" value="UniProtKB-KW"/>
</dbReference>
<protein>
    <recommendedName>
        <fullName evidence="3">Anthranilate synthase component 1</fullName>
    </recommendedName>
</protein>
<evidence type="ECO:0000256" key="2">
    <source>
        <dbReference type="ARBA" id="ARBA00011575"/>
    </source>
</evidence>
<evidence type="ECO:0000259" key="9">
    <source>
        <dbReference type="Pfam" id="PF00425"/>
    </source>
</evidence>
<evidence type="ECO:0000256" key="3">
    <source>
        <dbReference type="ARBA" id="ARBA00020653"/>
    </source>
</evidence>
<evidence type="ECO:0000256" key="1">
    <source>
        <dbReference type="ARBA" id="ARBA00001946"/>
    </source>
</evidence>
<comment type="function">
    <text evidence="7">Part of a heterotetrameric complex that catalyzes the two-step biosynthesis of anthranilate, an intermediate in the biosynthesis of L-tryptophan. In the first step, the glutamine-binding beta subunit (TrpG) of anthranilate synthase (AS) provides the glutamine amidotransferase activity which generates ammonia as a substrate that, along with chorismate, is used in the second step, catalyzed by the large alpha subunit of AS (TrpE) to produce anthranilate. In the absence of TrpG, TrpE can synthesize anthranilate directly from chorismate and high concentrations of ammonia.</text>
</comment>
<comment type="cofactor">
    <cofactor evidence="1">
        <name>Mg(2+)</name>
        <dbReference type="ChEBI" id="CHEBI:18420"/>
    </cofactor>
</comment>
<proteinExistence type="predicted"/>
<evidence type="ECO:0000313" key="12">
    <source>
        <dbReference type="Proteomes" id="UP000290283"/>
    </source>
</evidence>
<dbReference type="AlphaFoldDB" id="A0A4Q1K330"/>
<evidence type="ECO:0000256" key="8">
    <source>
        <dbReference type="ARBA" id="ARBA00047683"/>
    </source>
</evidence>
<keyword evidence="5" id="KW-0460">Magnesium</keyword>
<dbReference type="InterPro" id="IPR005801">
    <property type="entry name" value="ADC_synthase"/>
</dbReference>
<keyword evidence="6" id="KW-0456">Lyase</keyword>
<evidence type="ECO:0000259" key="10">
    <source>
        <dbReference type="Pfam" id="PF04715"/>
    </source>
</evidence>
<evidence type="ECO:0000256" key="4">
    <source>
        <dbReference type="ARBA" id="ARBA00022723"/>
    </source>
</evidence>
<dbReference type="OrthoDB" id="9803598at2"/>
<comment type="catalytic activity">
    <reaction evidence="8">
        <text>chorismate + L-glutamine = anthranilate + pyruvate + L-glutamate + H(+)</text>
        <dbReference type="Rhea" id="RHEA:21732"/>
        <dbReference type="ChEBI" id="CHEBI:15361"/>
        <dbReference type="ChEBI" id="CHEBI:15378"/>
        <dbReference type="ChEBI" id="CHEBI:16567"/>
        <dbReference type="ChEBI" id="CHEBI:29748"/>
        <dbReference type="ChEBI" id="CHEBI:29985"/>
        <dbReference type="ChEBI" id="CHEBI:58359"/>
        <dbReference type="EC" id="4.1.3.27"/>
    </reaction>
</comment>
<dbReference type="PANTHER" id="PTHR11236">
    <property type="entry name" value="AMINOBENZOATE/ANTHRANILATE SYNTHASE"/>
    <property type="match status" value="1"/>
</dbReference>
<organism evidence="11 12">
    <name type="scientific">Flavobacterium amnicola</name>
    <dbReference type="NCBI Taxonomy" id="2506422"/>
    <lineage>
        <taxon>Bacteria</taxon>
        <taxon>Pseudomonadati</taxon>
        <taxon>Bacteroidota</taxon>
        <taxon>Flavobacteriia</taxon>
        <taxon>Flavobacteriales</taxon>
        <taxon>Flavobacteriaceae</taxon>
        <taxon>Flavobacterium</taxon>
    </lineage>
</organism>
<gene>
    <name evidence="11" type="ORF">EQG63_06850</name>
</gene>
<dbReference type="Gene3D" id="3.60.120.10">
    <property type="entry name" value="Anthranilate synthase"/>
    <property type="match status" value="1"/>
</dbReference>
<evidence type="ECO:0000256" key="5">
    <source>
        <dbReference type="ARBA" id="ARBA00022842"/>
    </source>
</evidence>
<evidence type="ECO:0000256" key="7">
    <source>
        <dbReference type="ARBA" id="ARBA00025634"/>
    </source>
</evidence>
<keyword evidence="4" id="KW-0479">Metal-binding</keyword>
<dbReference type="Pfam" id="PF04715">
    <property type="entry name" value="Anth_synt_I_N"/>
    <property type="match status" value="1"/>
</dbReference>
<comment type="caution">
    <text evidence="11">The sequence shown here is derived from an EMBL/GenBank/DDBJ whole genome shotgun (WGS) entry which is preliminary data.</text>
</comment>
<dbReference type="InterPro" id="IPR015890">
    <property type="entry name" value="Chorismate_C"/>
</dbReference>
<accession>A0A4Q1K330</accession>
<evidence type="ECO:0000313" key="11">
    <source>
        <dbReference type="EMBL" id="RXR19159.1"/>
    </source>
</evidence>
<dbReference type="PANTHER" id="PTHR11236:SF48">
    <property type="entry name" value="ISOCHORISMATE SYNTHASE MENF"/>
    <property type="match status" value="1"/>
</dbReference>
<dbReference type="GO" id="GO:0004049">
    <property type="term" value="F:anthranilate synthase activity"/>
    <property type="evidence" value="ECO:0007669"/>
    <property type="project" value="UniProtKB-EC"/>
</dbReference>
<sequence>MQKFQLHTNYKQILTDTITPVSVYLKIRDKFPNSLLLESNDYHSSDNSFSYICCNPIASIKVENESIVTTLPDGRTTMNVIKSPEKVIESIQQFASQFECSNTDFKFINNGLFGYIAYDAVRYFEKVTIEKKASDLQIPDIFYSVYQNIIAINHFKNEAYIFCHSIDNQNNIAEIEQLIQSKNFASYSFRKEGNTISNLTDDDFKNNVTIAKKHCFRGDVFQLVLSRRFTQGFKGDEFNVYRALRSINPSPYLFFFDYGNFKIMGSSPEAQLVIHNKKAEIHPIAGTFKRTRNDKQDALLAKQLSEDPKENSEHVMLVDLARNDLSRNSNDVTVEKYREVQYFSHVIHLVSKVSGRLKSEIPSMQVVADTFPAGTLSGAPKHKALQLIESIENTNRTFYGGAIGFMDFDGNFNHAIMIRTFLSKNHQLHYQAGAGIVASSNEEDEMQEVYHKLGALNTALELAETI</sequence>
<dbReference type="Proteomes" id="UP000290283">
    <property type="component" value="Unassembled WGS sequence"/>
</dbReference>
<dbReference type="Pfam" id="PF00425">
    <property type="entry name" value="Chorismate_bind"/>
    <property type="match status" value="1"/>
</dbReference>
<comment type="subunit">
    <text evidence="2">Heterotetramer consisting of two non-identical subunits: a beta subunit (TrpG) and a large alpha subunit (TrpE).</text>
</comment>
<feature type="domain" description="Chorismate-utilising enzyme C-terminal" evidence="9">
    <location>
        <begin position="202"/>
        <end position="452"/>
    </location>
</feature>
<dbReference type="InterPro" id="IPR006805">
    <property type="entry name" value="Anth_synth_I_N"/>
</dbReference>
<keyword evidence="12" id="KW-1185">Reference proteome</keyword>
<dbReference type="InterPro" id="IPR019999">
    <property type="entry name" value="Anth_synth_I-like"/>
</dbReference>
<dbReference type="GO" id="GO:0000162">
    <property type="term" value="P:L-tryptophan biosynthetic process"/>
    <property type="evidence" value="ECO:0007669"/>
    <property type="project" value="TreeGrafter"/>
</dbReference>